<evidence type="ECO:0000313" key="7">
    <source>
        <dbReference type="EMBL" id="MBR7748098.1"/>
    </source>
</evidence>
<dbReference type="GO" id="GO:0008234">
    <property type="term" value="F:cysteine-type peptidase activity"/>
    <property type="evidence" value="ECO:0007669"/>
    <property type="project" value="UniProtKB-KW"/>
</dbReference>
<dbReference type="Proteomes" id="UP000680158">
    <property type="component" value="Unassembled WGS sequence"/>
</dbReference>
<dbReference type="EMBL" id="JAGSPM010000011">
    <property type="protein sequence ID" value="MBR7748098.1"/>
    <property type="molecule type" value="Genomic_DNA"/>
</dbReference>
<dbReference type="PANTHER" id="PTHR47053">
    <property type="entry name" value="MUREIN DD-ENDOPEPTIDASE MEPH-RELATED"/>
    <property type="match status" value="1"/>
</dbReference>
<dbReference type="PANTHER" id="PTHR47053:SF1">
    <property type="entry name" value="MUREIN DD-ENDOPEPTIDASE MEPH-RELATED"/>
    <property type="match status" value="1"/>
</dbReference>
<dbReference type="PROSITE" id="PS51935">
    <property type="entry name" value="NLPC_P60"/>
    <property type="match status" value="1"/>
</dbReference>
<keyword evidence="8" id="KW-1185">Reference proteome</keyword>
<dbReference type="AlphaFoldDB" id="A0A941DI78"/>
<feature type="chain" id="PRO_5037302234" evidence="5">
    <location>
        <begin position="22"/>
        <end position="176"/>
    </location>
</feature>
<comment type="caution">
    <text evidence="7">The sequence shown here is derived from an EMBL/GenBank/DDBJ whole genome shotgun (WGS) entry which is preliminary data.</text>
</comment>
<keyword evidence="4" id="KW-0788">Thiol protease</keyword>
<dbReference type="Pfam" id="PF00877">
    <property type="entry name" value="NLPC_P60"/>
    <property type="match status" value="1"/>
</dbReference>
<dbReference type="InterPro" id="IPR051202">
    <property type="entry name" value="Peptidase_C40"/>
</dbReference>
<name>A0A941DI78_9BURK</name>
<evidence type="ECO:0000256" key="1">
    <source>
        <dbReference type="ARBA" id="ARBA00007074"/>
    </source>
</evidence>
<gene>
    <name evidence="7" type="ORF">KDM92_16045</name>
</gene>
<feature type="signal peptide" evidence="5">
    <location>
        <begin position="1"/>
        <end position="21"/>
    </location>
</feature>
<dbReference type="RefSeq" id="WP_212685437.1">
    <property type="nucleotide sequence ID" value="NZ_JAGSPM010000011.1"/>
</dbReference>
<dbReference type="InterPro" id="IPR038765">
    <property type="entry name" value="Papain-like_cys_pep_sf"/>
</dbReference>
<sequence>MKKIQSLVAITFTILSFCVFAQTVNAQTETPAESSKTLSALKDLRDRTSDLTINAMSLLGIKYKRGGDSPENGLDCSGFVRLVFKNSSETELPRTAKEISDKGDKIAQKDIKPGDLVFFNTLKKSFSHVGIYLGDSKFIHAPSAGGKVRIESMNVAYWKKRFNGARRINDEDAAKN</sequence>
<dbReference type="Gene3D" id="3.90.1720.10">
    <property type="entry name" value="endopeptidase domain like (from Nostoc punctiforme)"/>
    <property type="match status" value="1"/>
</dbReference>
<dbReference type="GO" id="GO:0006508">
    <property type="term" value="P:proteolysis"/>
    <property type="evidence" value="ECO:0007669"/>
    <property type="project" value="UniProtKB-KW"/>
</dbReference>
<dbReference type="SUPFAM" id="SSF54001">
    <property type="entry name" value="Cysteine proteinases"/>
    <property type="match status" value="1"/>
</dbReference>
<feature type="domain" description="NlpC/P60" evidence="6">
    <location>
        <begin position="45"/>
        <end position="169"/>
    </location>
</feature>
<keyword evidence="2" id="KW-0645">Protease</keyword>
<proteinExistence type="inferred from homology"/>
<organism evidence="7 8">
    <name type="scientific">Undibacterium baiyunense</name>
    <dbReference type="NCBI Taxonomy" id="2828731"/>
    <lineage>
        <taxon>Bacteria</taxon>
        <taxon>Pseudomonadati</taxon>
        <taxon>Pseudomonadota</taxon>
        <taxon>Betaproteobacteria</taxon>
        <taxon>Burkholderiales</taxon>
        <taxon>Oxalobacteraceae</taxon>
        <taxon>Undibacterium</taxon>
    </lineage>
</organism>
<keyword evidence="3" id="KW-0378">Hydrolase</keyword>
<evidence type="ECO:0000256" key="5">
    <source>
        <dbReference type="SAM" id="SignalP"/>
    </source>
</evidence>
<evidence type="ECO:0000256" key="3">
    <source>
        <dbReference type="ARBA" id="ARBA00022801"/>
    </source>
</evidence>
<evidence type="ECO:0000313" key="8">
    <source>
        <dbReference type="Proteomes" id="UP000680158"/>
    </source>
</evidence>
<dbReference type="InterPro" id="IPR000064">
    <property type="entry name" value="NLP_P60_dom"/>
</dbReference>
<evidence type="ECO:0000256" key="4">
    <source>
        <dbReference type="ARBA" id="ARBA00022807"/>
    </source>
</evidence>
<comment type="similarity">
    <text evidence="1">Belongs to the peptidase C40 family.</text>
</comment>
<accession>A0A941DI78</accession>
<protein>
    <submittedName>
        <fullName evidence="7">C40 family peptidase</fullName>
    </submittedName>
</protein>
<evidence type="ECO:0000256" key="2">
    <source>
        <dbReference type="ARBA" id="ARBA00022670"/>
    </source>
</evidence>
<keyword evidence="5" id="KW-0732">Signal</keyword>
<reference evidence="7 8" key="1">
    <citation type="submission" date="2021-04" db="EMBL/GenBank/DDBJ databases">
        <title>novel species isolated from subtropical streams in China.</title>
        <authorList>
            <person name="Lu H."/>
        </authorList>
    </citation>
    <scope>NUCLEOTIDE SEQUENCE [LARGE SCALE GENOMIC DNA]</scope>
    <source>
        <strain evidence="7 8">BYS107W</strain>
    </source>
</reference>
<evidence type="ECO:0000259" key="6">
    <source>
        <dbReference type="PROSITE" id="PS51935"/>
    </source>
</evidence>